<organism evidence="1 2">
    <name type="scientific">Brevibacillus invocatus</name>
    <dbReference type="NCBI Taxonomy" id="173959"/>
    <lineage>
        <taxon>Bacteria</taxon>
        <taxon>Bacillati</taxon>
        <taxon>Bacillota</taxon>
        <taxon>Bacilli</taxon>
        <taxon>Bacillales</taxon>
        <taxon>Paenibacillaceae</taxon>
        <taxon>Brevibacillus</taxon>
    </lineage>
</organism>
<dbReference type="RefSeq" id="WP_122910660.1">
    <property type="nucleotide sequence ID" value="NZ_CBCSBE010000038.1"/>
</dbReference>
<accession>A0A3M8BZG1</accession>
<dbReference type="Proteomes" id="UP000282028">
    <property type="component" value="Unassembled WGS sequence"/>
</dbReference>
<dbReference type="InterPro" id="IPR027417">
    <property type="entry name" value="P-loop_NTPase"/>
</dbReference>
<reference evidence="1 2" key="1">
    <citation type="submission" date="2018-10" db="EMBL/GenBank/DDBJ databases">
        <title>Phylogenomics of Brevibacillus.</title>
        <authorList>
            <person name="Dunlap C."/>
        </authorList>
    </citation>
    <scope>NUCLEOTIDE SEQUENCE [LARGE SCALE GENOMIC DNA]</scope>
    <source>
        <strain evidence="1 2">JCM 12215</strain>
    </source>
</reference>
<evidence type="ECO:0000313" key="2">
    <source>
        <dbReference type="Proteomes" id="UP000282028"/>
    </source>
</evidence>
<gene>
    <name evidence="1" type="ORF">EDM52_19700</name>
</gene>
<dbReference type="SUPFAM" id="SSF52540">
    <property type="entry name" value="P-loop containing nucleoside triphosphate hydrolases"/>
    <property type="match status" value="1"/>
</dbReference>
<comment type="caution">
    <text evidence="1">The sequence shown here is derived from an EMBL/GenBank/DDBJ whole genome shotgun (WGS) entry which is preliminary data.</text>
</comment>
<protein>
    <recommendedName>
        <fullName evidence="3">ParA family protein</fullName>
    </recommendedName>
</protein>
<keyword evidence="2" id="KW-1185">Reference proteome</keyword>
<proteinExistence type="predicted"/>
<dbReference type="OrthoDB" id="2461717at2"/>
<name>A0A3M8BZG1_9BACL</name>
<dbReference type="Gene3D" id="3.40.50.300">
    <property type="entry name" value="P-loop containing nucleotide triphosphate hydrolases"/>
    <property type="match status" value="1"/>
</dbReference>
<evidence type="ECO:0000313" key="1">
    <source>
        <dbReference type="EMBL" id="RNB68798.1"/>
    </source>
</evidence>
<dbReference type="AlphaFoldDB" id="A0A3M8BZG1"/>
<evidence type="ECO:0008006" key="3">
    <source>
        <dbReference type="Google" id="ProtNLM"/>
    </source>
</evidence>
<sequence>MKILVCYPMKSLAKTYLPRSVEALVAESGDEYFRLVHLYRPDTAIIFSEMFSTPVWEWLPSVQSALPAHSSLIIVPLYRDEGLIRQVVDELSLQRVYLLSSQLSQSEIREQICFILGFVHDSKETESRSGRGQVYTMMSYGASGITTFCINFPILLARQNLEKRIIVLDMNDAKPDLTRFFKLHQHQLALFRPDFLEATTASKRDWIRVCKQSDHMSNLFYAHAANKWKSAELSNMMEAFRQQFDYIYVDWGYCFPETEAMLRMMHIADRNLLFVRADPFSIENAKEWIMGWKKRGITCEVLLSHLDKGHPYRIGEEVTLYGVVPRISESRLMQSHQSSSVLIEELFPPKSYISSLEVIAKAEYSNKSVVLSR</sequence>
<dbReference type="EMBL" id="RHHR01000041">
    <property type="protein sequence ID" value="RNB68798.1"/>
    <property type="molecule type" value="Genomic_DNA"/>
</dbReference>